<comment type="caution">
    <text evidence="1">The sequence shown here is derived from an EMBL/GenBank/DDBJ whole genome shotgun (WGS) entry which is preliminary data.</text>
</comment>
<sequence>MKHQKESELFYELLKQDYLKARIFNIFTMHHRGIDNAITIDDFMVE</sequence>
<evidence type="ECO:0000313" key="1">
    <source>
        <dbReference type="EMBL" id="GAG13769.1"/>
    </source>
</evidence>
<name>X0V6E9_9ZZZZ</name>
<protein>
    <submittedName>
        <fullName evidence="1">Uncharacterized protein</fullName>
    </submittedName>
</protein>
<feature type="non-terminal residue" evidence="1">
    <location>
        <position position="46"/>
    </location>
</feature>
<dbReference type="EMBL" id="BARS01021124">
    <property type="protein sequence ID" value="GAG13769.1"/>
    <property type="molecule type" value="Genomic_DNA"/>
</dbReference>
<accession>X0V6E9</accession>
<reference evidence="1" key="1">
    <citation type="journal article" date="2014" name="Front. Microbiol.">
        <title>High frequency of phylogenetically diverse reductive dehalogenase-homologous genes in deep subseafloor sedimentary metagenomes.</title>
        <authorList>
            <person name="Kawai M."/>
            <person name="Futagami T."/>
            <person name="Toyoda A."/>
            <person name="Takaki Y."/>
            <person name="Nishi S."/>
            <person name="Hori S."/>
            <person name="Arai W."/>
            <person name="Tsubouchi T."/>
            <person name="Morono Y."/>
            <person name="Uchiyama I."/>
            <person name="Ito T."/>
            <person name="Fujiyama A."/>
            <person name="Inagaki F."/>
            <person name="Takami H."/>
        </authorList>
    </citation>
    <scope>NUCLEOTIDE SEQUENCE</scope>
    <source>
        <strain evidence="1">Expedition CK06-06</strain>
    </source>
</reference>
<gene>
    <name evidence="1" type="ORF">S01H1_33979</name>
</gene>
<proteinExistence type="predicted"/>
<organism evidence="1">
    <name type="scientific">marine sediment metagenome</name>
    <dbReference type="NCBI Taxonomy" id="412755"/>
    <lineage>
        <taxon>unclassified sequences</taxon>
        <taxon>metagenomes</taxon>
        <taxon>ecological metagenomes</taxon>
    </lineage>
</organism>
<dbReference type="AlphaFoldDB" id="X0V6E9"/>